<dbReference type="CDD" id="cd01173">
    <property type="entry name" value="pyridoxal_pyridoxamine_kinase"/>
    <property type="match status" value="1"/>
</dbReference>
<comment type="caution">
    <text evidence="8">The sequence shown here is derived from an EMBL/GenBank/DDBJ whole genome shotgun (WGS) entry which is preliminary data.</text>
</comment>
<keyword evidence="4" id="KW-0547">Nucleotide-binding</keyword>
<dbReference type="GO" id="GO:0008478">
    <property type="term" value="F:pyridoxal kinase activity"/>
    <property type="evidence" value="ECO:0007669"/>
    <property type="project" value="UniProtKB-EC"/>
</dbReference>
<organism evidence="8 9">
    <name type="scientific">Mortierella alpina</name>
    <name type="common">Oleaginous fungus</name>
    <name type="synonym">Mortierella renispora</name>
    <dbReference type="NCBI Taxonomy" id="64518"/>
    <lineage>
        <taxon>Eukaryota</taxon>
        <taxon>Fungi</taxon>
        <taxon>Fungi incertae sedis</taxon>
        <taxon>Mucoromycota</taxon>
        <taxon>Mortierellomycotina</taxon>
        <taxon>Mortierellomycetes</taxon>
        <taxon>Mortierellales</taxon>
        <taxon>Mortierellaceae</taxon>
        <taxon>Mortierella</taxon>
    </lineage>
</organism>
<gene>
    <name evidence="8" type="ORF">KVV02_004153</name>
</gene>
<dbReference type="InterPro" id="IPR029056">
    <property type="entry name" value="Ribokinase-like"/>
</dbReference>
<evidence type="ECO:0000256" key="3">
    <source>
        <dbReference type="ARBA" id="ARBA00022679"/>
    </source>
</evidence>
<dbReference type="PANTHER" id="PTHR10534">
    <property type="entry name" value="PYRIDOXAL KINASE"/>
    <property type="match status" value="1"/>
</dbReference>
<protein>
    <recommendedName>
        <fullName evidence="2">pyridoxal kinase</fullName>
        <ecNumber evidence="2">2.7.1.35</ecNumber>
    </recommendedName>
</protein>
<dbReference type="SUPFAM" id="SSF53613">
    <property type="entry name" value="Ribokinase-like"/>
    <property type="match status" value="1"/>
</dbReference>
<dbReference type="Pfam" id="PF08543">
    <property type="entry name" value="Phos_pyr_kin"/>
    <property type="match status" value="1"/>
</dbReference>
<dbReference type="Proteomes" id="UP000717515">
    <property type="component" value="Unassembled WGS sequence"/>
</dbReference>
<dbReference type="GO" id="GO:0005829">
    <property type="term" value="C:cytosol"/>
    <property type="evidence" value="ECO:0007669"/>
    <property type="project" value="TreeGrafter"/>
</dbReference>
<accession>A0A9P8A5U7</accession>
<dbReference type="NCBIfam" id="TIGR00687">
    <property type="entry name" value="pyridox_kin"/>
    <property type="match status" value="1"/>
</dbReference>
<dbReference type="InterPro" id="IPR013749">
    <property type="entry name" value="PM/HMP-P_kinase-1"/>
</dbReference>
<feature type="domain" description="Pyridoxamine kinase/Phosphomethylpyrimidine kinase" evidence="7">
    <location>
        <begin position="78"/>
        <end position="183"/>
    </location>
</feature>
<keyword evidence="5" id="KW-0418">Kinase</keyword>
<keyword evidence="3" id="KW-0808">Transferase</keyword>
<name>A0A9P8A5U7_MORAP</name>
<evidence type="ECO:0000256" key="1">
    <source>
        <dbReference type="ARBA" id="ARBA00008805"/>
    </source>
</evidence>
<proteinExistence type="inferred from homology"/>
<sequence>MFSPRVLSIQSHIVSGYCGNKAATFPLQLLGFDVDVMNTVSFSNHTGYPSWTGEKATGEQLAKLFDGLEANGLVEYTHILTGYIGSAQNLTAVTDIISQLKAQSNPFFVLDPVMGDNGQLYVQPDVIPIYRELMKFASAITPNQFEAEVLADKKITDVKSCLEVIEILHNTGVEHVVLTSVALSPRDIAEHTARSPAATNGYHIGSQESERADDESMLYCICSSKVDQDVKVHAIGFPTYDGYFTGTGDLFSALLVARLDEAIQEKAHSHATGHEANTQLGPLARACVKVVATMKAVVLRTYRAQKGATAAALDQAQASSSAVIRRCELRLIQSKADIEHPDEDGVAAVALRV</sequence>
<evidence type="ECO:0000256" key="6">
    <source>
        <dbReference type="ARBA" id="ARBA00022840"/>
    </source>
</evidence>
<dbReference type="PANTHER" id="PTHR10534:SF2">
    <property type="entry name" value="PYRIDOXAL KINASE"/>
    <property type="match status" value="1"/>
</dbReference>
<dbReference type="EC" id="2.7.1.35" evidence="2"/>
<dbReference type="GO" id="GO:0009443">
    <property type="term" value="P:pyridoxal 5'-phosphate salvage"/>
    <property type="evidence" value="ECO:0007669"/>
    <property type="project" value="InterPro"/>
</dbReference>
<dbReference type="AlphaFoldDB" id="A0A9P8A5U7"/>
<comment type="similarity">
    <text evidence="1">Belongs to the pyridoxine kinase family.</text>
</comment>
<dbReference type="EMBL" id="JAIFTL010000042">
    <property type="protein sequence ID" value="KAG9325378.1"/>
    <property type="molecule type" value="Genomic_DNA"/>
</dbReference>
<dbReference type="GO" id="GO:0005524">
    <property type="term" value="F:ATP binding"/>
    <property type="evidence" value="ECO:0007669"/>
    <property type="project" value="UniProtKB-KW"/>
</dbReference>
<evidence type="ECO:0000256" key="5">
    <source>
        <dbReference type="ARBA" id="ARBA00022777"/>
    </source>
</evidence>
<dbReference type="InterPro" id="IPR004625">
    <property type="entry name" value="PyrdxlKinase"/>
</dbReference>
<evidence type="ECO:0000313" key="8">
    <source>
        <dbReference type="EMBL" id="KAG9325378.1"/>
    </source>
</evidence>
<evidence type="ECO:0000259" key="7">
    <source>
        <dbReference type="Pfam" id="PF08543"/>
    </source>
</evidence>
<evidence type="ECO:0000256" key="2">
    <source>
        <dbReference type="ARBA" id="ARBA00012104"/>
    </source>
</evidence>
<reference evidence="8" key="1">
    <citation type="submission" date="2021-07" db="EMBL/GenBank/DDBJ databases">
        <title>Draft genome of Mortierella alpina, strain LL118, isolated from an aspen leaf litter sample.</title>
        <authorList>
            <person name="Yang S."/>
            <person name="Vinatzer B.A."/>
        </authorList>
    </citation>
    <scope>NUCLEOTIDE SEQUENCE</scope>
    <source>
        <strain evidence="8">LL118</strain>
    </source>
</reference>
<evidence type="ECO:0000313" key="9">
    <source>
        <dbReference type="Proteomes" id="UP000717515"/>
    </source>
</evidence>
<evidence type="ECO:0000256" key="4">
    <source>
        <dbReference type="ARBA" id="ARBA00022741"/>
    </source>
</evidence>
<keyword evidence="6" id="KW-0067">ATP-binding</keyword>
<dbReference type="Gene3D" id="3.40.1190.20">
    <property type="match status" value="1"/>
</dbReference>